<keyword evidence="1" id="KW-0677">Repeat</keyword>
<sequence length="152" mass="16723">FTPLIHSIVKGQLACAEQVLCSNARVDPEPESPPMKGMDHRPLKGPDHIPLNLACQHGSLPIARMLLERNAKLLPDAEGLYPQHMVARASQSPELLLLLKEHGADLDQKDKLYQWTPLFHAASEGCVPCLRTLLECGVDAQVPDEKGLSSMY</sequence>
<feature type="non-terminal residue" evidence="4">
    <location>
        <position position="1"/>
    </location>
</feature>
<dbReference type="SUPFAM" id="SSF48403">
    <property type="entry name" value="Ankyrin repeat"/>
    <property type="match status" value="1"/>
</dbReference>
<dbReference type="InterPro" id="IPR050776">
    <property type="entry name" value="Ank_Repeat/CDKN_Inhibitor"/>
</dbReference>
<feature type="non-terminal residue" evidence="4">
    <location>
        <position position="152"/>
    </location>
</feature>
<evidence type="ECO:0000313" key="4">
    <source>
        <dbReference type="EMBL" id="MBI0320400.1"/>
    </source>
</evidence>
<keyword evidence="5" id="KW-1185">Reference proteome</keyword>
<evidence type="ECO:0000256" key="3">
    <source>
        <dbReference type="PROSITE-ProRule" id="PRU00023"/>
    </source>
</evidence>
<feature type="repeat" description="ANK" evidence="3">
    <location>
        <begin position="78"/>
        <end position="111"/>
    </location>
</feature>
<evidence type="ECO:0000256" key="1">
    <source>
        <dbReference type="ARBA" id="ARBA00022737"/>
    </source>
</evidence>
<name>A0ABS0RSX3_9ACTN</name>
<evidence type="ECO:0000256" key="2">
    <source>
        <dbReference type="ARBA" id="ARBA00023043"/>
    </source>
</evidence>
<gene>
    <name evidence="4" type="ORF">JBF12_47150</name>
</gene>
<dbReference type="Proteomes" id="UP000638849">
    <property type="component" value="Unassembled WGS sequence"/>
</dbReference>
<dbReference type="PROSITE" id="PS50088">
    <property type="entry name" value="ANK_REPEAT"/>
    <property type="match status" value="2"/>
</dbReference>
<protein>
    <submittedName>
        <fullName evidence="4">Ankyrin repeat domain-containing protein</fullName>
    </submittedName>
</protein>
<proteinExistence type="predicted"/>
<evidence type="ECO:0000313" key="5">
    <source>
        <dbReference type="Proteomes" id="UP000638849"/>
    </source>
</evidence>
<dbReference type="Gene3D" id="1.25.40.20">
    <property type="entry name" value="Ankyrin repeat-containing domain"/>
    <property type="match status" value="1"/>
</dbReference>
<dbReference type="InterPro" id="IPR036770">
    <property type="entry name" value="Ankyrin_rpt-contain_sf"/>
</dbReference>
<dbReference type="EMBL" id="JAEEAQ010001478">
    <property type="protein sequence ID" value="MBI0320400.1"/>
    <property type="molecule type" value="Genomic_DNA"/>
</dbReference>
<dbReference type="PANTHER" id="PTHR24201:SF15">
    <property type="entry name" value="ANKYRIN REPEAT DOMAIN-CONTAINING PROTEIN 66"/>
    <property type="match status" value="1"/>
</dbReference>
<dbReference type="InterPro" id="IPR002110">
    <property type="entry name" value="Ankyrin_rpt"/>
</dbReference>
<keyword evidence="2 3" id="KW-0040">ANK repeat</keyword>
<organism evidence="4 5">
    <name type="scientific">Streptomyces javensis</name>
    <dbReference type="NCBI Taxonomy" id="114698"/>
    <lineage>
        <taxon>Bacteria</taxon>
        <taxon>Bacillati</taxon>
        <taxon>Actinomycetota</taxon>
        <taxon>Actinomycetes</taxon>
        <taxon>Kitasatosporales</taxon>
        <taxon>Streptomycetaceae</taxon>
        <taxon>Streptomyces</taxon>
        <taxon>Streptomyces violaceusniger group</taxon>
    </lineage>
</organism>
<reference evidence="4 5" key="1">
    <citation type="submission" date="2020-12" db="EMBL/GenBank/DDBJ databases">
        <authorList>
            <person name="Kusuma A.B."/>
            <person name="Nouioui I."/>
            <person name="Goodfellow M."/>
        </authorList>
    </citation>
    <scope>NUCLEOTIDE SEQUENCE [LARGE SCALE GENOMIC DNA]</scope>
    <source>
        <strain evidence="4 5">DSM 41764</strain>
    </source>
</reference>
<dbReference type="SMART" id="SM00248">
    <property type="entry name" value="ANK"/>
    <property type="match status" value="3"/>
</dbReference>
<feature type="repeat" description="ANK" evidence="3">
    <location>
        <begin position="113"/>
        <end position="145"/>
    </location>
</feature>
<accession>A0ABS0RSX3</accession>
<dbReference type="PANTHER" id="PTHR24201">
    <property type="entry name" value="ANK_REP_REGION DOMAIN-CONTAINING PROTEIN"/>
    <property type="match status" value="1"/>
</dbReference>
<comment type="caution">
    <text evidence="4">The sequence shown here is derived from an EMBL/GenBank/DDBJ whole genome shotgun (WGS) entry which is preliminary data.</text>
</comment>
<dbReference type="Pfam" id="PF12796">
    <property type="entry name" value="Ank_2"/>
    <property type="match status" value="1"/>
</dbReference>